<dbReference type="EMBL" id="OX459123">
    <property type="protein sequence ID" value="CAI9111254.1"/>
    <property type="molecule type" value="Genomic_DNA"/>
</dbReference>
<sequence>MCQSKFRGGWGLRSAREMNQALLAKLAWKIDSNEKSLFATVFRQKYCRRTDFLSCNAGSNSTWGWRGMLWGRDLLKRHLKWKIGKGDRVRVIDDWIPQCSNPLKDTDLPSSHTDMKVKDLLNASGSWNLSLLQELFPPSVLNRIISIYRPSQLSPVEDQLFWEPTRTGICTVKSGYYTLIHDRQIEQATTQAASSSRLVGGLENTDSS</sequence>
<evidence type="ECO:0000313" key="2">
    <source>
        <dbReference type="Proteomes" id="UP001161247"/>
    </source>
</evidence>
<evidence type="ECO:0000313" key="1">
    <source>
        <dbReference type="EMBL" id="CAI9111254.1"/>
    </source>
</evidence>
<dbReference type="AlphaFoldDB" id="A0AAV1DWU0"/>
<name>A0AAV1DWU0_OLDCO</name>
<organism evidence="1 2">
    <name type="scientific">Oldenlandia corymbosa var. corymbosa</name>
    <dbReference type="NCBI Taxonomy" id="529605"/>
    <lineage>
        <taxon>Eukaryota</taxon>
        <taxon>Viridiplantae</taxon>
        <taxon>Streptophyta</taxon>
        <taxon>Embryophyta</taxon>
        <taxon>Tracheophyta</taxon>
        <taxon>Spermatophyta</taxon>
        <taxon>Magnoliopsida</taxon>
        <taxon>eudicotyledons</taxon>
        <taxon>Gunneridae</taxon>
        <taxon>Pentapetalae</taxon>
        <taxon>asterids</taxon>
        <taxon>lamiids</taxon>
        <taxon>Gentianales</taxon>
        <taxon>Rubiaceae</taxon>
        <taxon>Rubioideae</taxon>
        <taxon>Spermacoceae</taxon>
        <taxon>Hedyotis-Oldenlandia complex</taxon>
        <taxon>Oldenlandia</taxon>
    </lineage>
</organism>
<dbReference type="Proteomes" id="UP001161247">
    <property type="component" value="Chromosome 6"/>
</dbReference>
<protein>
    <submittedName>
        <fullName evidence="1">OLC1v1011432C1</fullName>
    </submittedName>
</protein>
<keyword evidence="2" id="KW-1185">Reference proteome</keyword>
<accession>A0AAV1DWU0</accession>
<reference evidence="1" key="1">
    <citation type="submission" date="2023-03" db="EMBL/GenBank/DDBJ databases">
        <authorList>
            <person name="Julca I."/>
        </authorList>
    </citation>
    <scope>NUCLEOTIDE SEQUENCE</scope>
</reference>
<proteinExistence type="predicted"/>
<gene>
    <name evidence="1" type="ORF">OLC1_LOCUS18711</name>
</gene>